<keyword evidence="1" id="KW-0371">Homeobox</keyword>
<accession>A0A2U1KBL0</accession>
<dbReference type="AlphaFoldDB" id="A0A2U1KBL0"/>
<name>A0A2U1KBL0_ARTAN</name>
<keyword evidence="2" id="KW-1185">Reference proteome</keyword>
<dbReference type="STRING" id="35608.A0A2U1KBL0"/>
<gene>
    <name evidence="1" type="ORF">CTI12_AA622340</name>
</gene>
<reference evidence="1 2" key="1">
    <citation type="journal article" date="2018" name="Mol. Plant">
        <title>The genome of Artemisia annua provides insight into the evolution of Asteraceae family and artemisinin biosynthesis.</title>
        <authorList>
            <person name="Shen Q."/>
            <person name="Zhang L."/>
            <person name="Liao Z."/>
            <person name="Wang S."/>
            <person name="Yan T."/>
            <person name="Shi P."/>
            <person name="Liu M."/>
            <person name="Fu X."/>
            <person name="Pan Q."/>
            <person name="Wang Y."/>
            <person name="Lv Z."/>
            <person name="Lu X."/>
            <person name="Zhang F."/>
            <person name="Jiang W."/>
            <person name="Ma Y."/>
            <person name="Chen M."/>
            <person name="Hao X."/>
            <person name="Li L."/>
            <person name="Tang Y."/>
            <person name="Lv G."/>
            <person name="Zhou Y."/>
            <person name="Sun X."/>
            <person name="Brodelius P.E."/>
            <person name="Rose J.K.C."/>
            <person name="Tang K."/>
        </authorList>
    </citation>
    <scope>NUCLEOTIDE SEQUENCE [LARGE SCALE GENOMIC DNA]</scope>
    <source>
        <strain evidence="2">cv. Huhao1</strain>
        <tissue evidence="1">Leaf</tissue>
    </source>
</reference>
<evidence type="ECO:0000313" key="2">
    <source>
        <dbReference type="Proteomes" id="UP000245207"/>
    </source>
</evidence>
<comment type="caution">
    <text evidence="1">The sequence shown here is derived from an EMBL/GenBank/DDBJ whole genome shotgun (WGS) entry which is preliminary data.</text>
</comment>
<proteinExistence type="predicted"/>
<organism evidence="1 2">
    <name type="scientific">Artemisia annua</name>
    <name type="common">Sweet wormwood</name>
    <dbReference type="NCBI Taxonomy" id="35608"/>
    <lineage>
        <taxon>Eukaryota</taxon>
        <taxon>Viridiplantae</taxon>
        <taxon>Streptophyta</taxon>
        <taxon>Embryophyta</taxon>
        <taxon>Tracheophyta</taxon>
        <taxon>Spermatophyta</taxon>
        <taxon>Magnoliopsida</taxon>
        <taxon>eudicotyledons</taxon>
        <taxon>Gunneridae</taxon>
        <taxon>Pentapetalae</taxon>
        <taxon>asterids</taxon>
        <taxon>campanulids</taxon>
        <taxon>Asterales</taxon>
        <taxon>Asteraceae</taxon>
        <taxon>Asteroideae</taxon>
        <taxon>Anthemideae</taxon>
        <taxon>Artemisiinae</taxon>
        <taxon>Artemisia</taxon>
    </lineage>
</organism>
<dbReference type="Proteomes" id="UP000245207">
    <property type="component" value="Unassembled WGS sequence"/>
</dbReference>
<dbReference type="OrthoDB" id="1926915at2759"/>
<dbReference type="EMBL" id="PKPP01023570">
    <property type="protein sequence ID" value="PWA34160.1"/>
    <property type="molecule type" value="Genomic_DNA"/>
</dbReference>
<keyword evidence="1" id="KW-0238">DNA-binding</keyword>
<sequence>MPSDSSNTSECNSSIVKDVCSHCQVFIFSNQAEINMLETTRVPLQDISLDKMLDDDGGKVLIQ</sequence>
<dbReference type="GO" id="GO:0003677">
    <property type="term" value="F:DNA binding"/>
    <property type="evidence" value="ECO:0007669"/>
    <property type="project" value="UniProtKB-KW"/>
</dbReference>
<evidence type="ECO:0000313" key="1">
    <source>
        <dbReference type="EMBL" id="PWA34160.1"/>
    </source>
</evidence>
<protein>
    <submittedName>
        <fullName evidence="1">Homeobox-leucine zipper protein ATHB-15</fullName>
    </submittedName>
</protein>